<dbReference type="SUPFAM" id="SSF56176">
    <property type="entry name" value="FAD-binding/transporter-associated domain-like"/>
    <property type="match status" value="1"/>
</dbReference>
<dbReference type="InterPro" id="IPR016166">
    <property type="entry name" value="FAD-bd_PCMH"/>
</dbReference>
<keyword evidence="3" id="KW-0274">FAD</keyword>
<evidence type="ECO:0000256" key="1">
    <source>
        <dbReference type="ARBA" id="ARBA00005466"/>
    </source>
</evidence>
<accession>A0A2V1DWT2</accession>
<dbReference type="Proteomes" id="UP000244855">
    <property type="component" value="Unassembled WGS sequence"/>
</dbReference>
<dbReference type="InterPro" id="IPR006094">
    <property type="entry name" value="Oxid_FAD_bind_N"/>
</dbReference>
<dbReference type="InterPro" id="IPR016169">
    <property type="entry name" value="FAD-bd_PCMH_sub2"/>
</dbReference>
<dbReference type="GO" id="GO:0071949">
    <property type="term" value="F:FAD binding"/>
    <property type="evidence" value="ECO:0007669"/>
    <property type="project" value="InterPro"/>
</dbReference>
<dbReference type="InterPro" id="IPR036318">
    <property type="entry name" value="FAD-bd_PCMH-like_sf"/>
</dbReference>
<dbReference type="OrthoDB" id="2151789at2759"/>
<name>A0A2V1DWT2_9PLEO</name>
<comment type="similarity">
    <text evidence="1">Belongs to the oxygen-dependent FAD-linked oxidoreductase family.</text>
</comment>
<keyword evidence="7" id="KW-1185">Reference proteome</keyword>
<evidence type="ECO:0000259" key="5">
    <source>
        <dbReference type="PROSITE" id="PS51387"/>
    </source>
</evidence>
<sequence>MTYNNNTQGHTGFPPCDALISANLSHAVHLPSSPLYPSLVAAYWSLNTRRRPWCFVLPVTTSEVSRTLAALSSAGDGAGDWHIAVRSGAHGNDNSNNIEKGVTIDLSQLNATTYDAAANIAGVGTGARWGNVYAALDKHGVGVTGGREGIVGVGGFLLGGGNSWYTARTGFACDSVINYEIVLFSGVVVNANASVHSDLWRALKGGGSNFGIVTRFDLEAFPAQNLSITTRTIGPDHSDEFIDAVSGFTDLAPSFRDNAMIALVTYDSEENRISLQSIEVNTRNDANTTAFDAFKHIPTLIPATKQSITLAASSNRSELGSGTRGAGFPVTISNDPRVMRYCIEQHASLFSDLNAITGLQNFSTLLNFQPLPSYIAEIGVKKGGNMLGLDRNTTSNMIIFIGSVVLKAPDSEDQYPQVYQKVSAMIQRIEAFSKSMGSSQEFIYLNYANAAQDALGSYGAANVKHIRQAANKYDPHRFFQKRVPGGFKIDRVG</sequence>
<dbReference type="PANTHER" id="PTHR42973">
    <property type="entry name" value="BINDING OXIDOREDUCTASE, PUTATIVE (AFU_ORTHOLOGUE AFUA_1G17690)-RELATED"/>
    <property type="match status" value="1"/>
</dbReference>
<evidence type="ECO:0000256" key="4">
    <source>
        <dbReference type="ARBA" id="ARBA00023002"/>
    </source>
</evidence>
<dbReference type="AlphaFoldDB" id="A0A2V1DWT2"/>
<evidence type="ECO:0000313" key="7">
    <source>
        <dbReference type="Proteomes" id="UP000244855"/>
    </source>
</evidence>
<organism evidence="6 7">
    <name type="scientific">Periconia macrospinosa</name>
    <dbReference type="NCBI Taxonomy" id="97972"/>
    <lineage>
        <taxon>Eukaryota</taxon>
        <taxon>Fungi</taxon>
        <taxon>Dikarya</taxon>
        <taxon>Ascomycota</taxon>
        <taxon>Pezizomycotina</taxon>
        <taxon>Dothideomycetes</taxon>
        <taxon>Pleosporomycetidae</taxon>
        <taxon>Pleosporales</taxon>
        <taxon>Massarineae</taxon>
        <taxon>Periconiaceae</taxon>
        <taxon>Periconia</taxon>
    </lineage>
</organism>
<keyword evidence="2" id="KW-0285">Flavoprotein</keyword>
<reference evidence="6 7" key="1">
    <citation type="journal article" date="2018" name="Sci. Rep.">
        <title>Comparative genomics provides insights into the lifestyle and reveals functional heterogeneity of dark septate endophytic fungi.</title>
        <authorList>
            <person name="Knapp D.G."/>
            <person name="Nemeth J.B."/>
            <person name="Barry K."/>
            <person name="Hainaut M."/>
            <person name="Henrissat B."/>
            <person name="Johnson J."/>
            <person name="Kuo A."/>
            <person name="Lim J.H.P."/>
            <person name="Lipzen A."/>
            <person name="Nolan M."/>
            <person name="Ohm R.A."/>
            <person name="Tamas L."/>
            <person name="Grigoriev I.V."/>
            <person name="Spatafora J.W."/>
            <person name="Nagy L.G."/>
            <person name="Kovacs G.M."/>
        </authorList>
    </citation>
    <scope>NUCLEOTIDE SEQUENCE [LARGE SCALE GENOMIC DNA]</scope>
    <source>
        <strain evidence="6 7">DSE2036</strain>
    </source>
</reference>
<dbReference type="InterPro" id="IPR050416">
    <property type="entry name" value="FAD-linked_Oxidoreductase"/>
</dbReference>
<dbReference type="GO" id="GO:0016491">
    <property type="term" value="F:oxidoreductase activity"/>
    <property type="evidence" value="ECO:0007669"/>
    <property type="project" value="UniProtKB-KW"/>
</dbReference>
<evidence type="ECO:0000256" key="3">
    <source>
        <dbReference type="ARBA" id="ARBA00022827"/>
    </source>
</evidence>
<evidence type="ECO:0000256" key="2">
    <source>
        <dbReference type="ARBA" id="ARBA00022630"/>
    </source>
</evidence>
<dbReference type="Pfam" id="PF01565">
    <property type="entry name" value="FAD_binding_4"/>
    <property type="match status" value="1"/>
</dbReference>
<dbReference type="PROSITE" id="PS51387">
    <property type="entry name" value="FAD_PCMH"/>
    <property type="match status" value="1"/>
</dbReference>
<feature type="domain" description="FAD-binding PCMH-type" evidence="5">
    <location>
        <begin position="48"/>
        <end position="223"/>
    </location>
</feature>
<dbReference type="Gene3D" id="3.30.465.10">
    <property type="match status" value="1"/>
</dbReference>
<keyword evidence="4" id="KW-0560">Oxidoreductase</keyword>
<dbReference type="EMBL" id="KZ805353">
    <property type="protein sequence ID" value="PVI01715.1"/>
    <property type="molecule type" value="Genomic_DNA"/>
</dbReference>
<dbReference type="PANTHER" id="PTHR42973:SF53">
    <property type="entry name" value="FAD-BINDING PCMH-TYPE DOMAIN-CONTAINING PROTEIN-RELATED"/>
    <property type="match status" value="1"/>
</dbReference>
<dbReference type="STRING" id="97972.A0A2V1DWT2"/>
<proteinExistence type="inferred from homology"/>
<gene>
    <name evidence="6" type="ORF">DM02DRAFT_524440</name>
</gene>
<protein>
    <submittedName>
        <fullName evidence="6">FAD-binding domain-containing protein</fullName>
    </submittedName>
</protein>
<evidence type="ECO:0000313" key="6">
    <source>
        <dbReference type="EMBL" id="PVI01715.1"/>
    </source>
</evidence>